<dbReference type="GO" id="GO:0016989">
    <property type="term" value="F:sigma factor antagonist activity"/>
    <property type="evidence" value="ECO:0007669"/>
    <property type="project" value="TreeGrafter"/>
</dbReference>
<dbReference type="AlphaFoldDB" id="A0A0X8P2C1"/>
<evidence type="ECO:0000313" key="4">
    <source>
        <dbReference type="Proteomes" id="UP000060602"/>
    </source>
</evidence>
<feature type="domain" description="FecR protein" evidence="1">
    <location>
        <begin position="112"/>
        <end position="197"/>
    </location>
</feature>
<reference evidence="4" key="1">
    <citation type="submission" date="2015-12" db="EMBL/GenBank/DDBJ databases">
        <title>FDA dAtabase for Regulatory Grade micrObial Sequences (FDA-ARGOS): Supporting development and validation of Infectious Disease Dx tests.</title>
        <authorList>
            <person name="Case J."/>
            <person name="Tallon L."/>
            <person name="Sadzewicz L."/>
            <person name="Sengamalay N."/>
            <person name="Ott S."/>
            <person name="Godinez A."/>
            <person name="Nagaraj S."/>
            <person name="Nadendla S."/>
            <person name="Sichtig H."/>
        </authorList>
    </citation>
    <scope>NUCLEOTIDE SEQUENCE [LARGE SCALE GENOMIC DNA]</scope>
    <source>
        <strain evidence="4">FDAARGOS_147</strain>
    </source>
</reference>
<name>A0A0X8P2C1_ALCXX</name>
<evidence type="ECO:0000313" key="3">
    <source>
        <dbReference type="EMBL" id="AMG38580.1"/>
    </source>
</evidence>
<gene>
    <name evidence="3" type="ORF">AL504_22640</name>
</gene>
<evidence type="ECO:0000259" key="1">
    <source>
        <dbReference type="Pfam" id="PF04773"/>
    </source>
</evidence>
<accession>A0A0X8P2C1</accession>
<dbReference type="PANTHER" id="PTHR30273:SF2">
    <property type="entry name" value="PROTEIN FECR"/>
    <property type="match status" value="1"/>
</dbReference>
<dbReference type="InterPro" id="IPR032623">
    <property type="entry name" value="FecR_N"/>
</dbReference>
<dbReference type="EMBL" id="CP014060">
    <property type="protein sequence ID" value="AMG38580.1"/>
    <property type="molecule type" value="Genomic_DNA"/>
</dbReference>
<dbReference type="Gene3D" id="2.60.120.1440">
    <property type="match status" value="1"/>
</dbReference>
<dbReference type="PANTHER" id="PTHR30273">
    <property type="entry name" value="PERIPLASMIC SIGNAL SENSOR AND SIGMA FACTOR ACTIVATOR FECR-RELATED"/>
    <property type="match status" value="1"/>
</dbReference>
<dbReference type="Proteomes" id="UP000060602">
    <property type="component" value="Chromosome"/>
</dbReference>
<protein>
    <submittedName>
        <fullName evidence="3">DUF4880 domain-containing protein</fullName>
    </submittedName>
</protein>
<dbReference type="Pfam" id="PF04773">
    <property type="entry name" value="FecR"/>
    <property type="match status" value="1"/>
</dbReference>
<evidence type="ECO:0000259" key="2">
    <source>
        <dbReference type="Pfam" id="PF16220"/>
    </source>
</evidence>
<dbReference type="Pfam" id="PF16220">
    <property type="entry name" value="DUF4880"/>
    <property type="match status" value="1"/>
</dbReference>
<dbReference type="InterPro" id="IPR006860">
    <property type="entry name" value="FecR"/>
</dbReference>
<proteinExistence type="predicted"/>
<dbReference type="RefSeq" id="WP_061073256.1">
    <property type="nucleotide sequence ID" value="NZ_CP014060.2"/>
</dbReference>
<dbReference type="InterPro" id="IPR012373">
    <property type="entry name" value="Ferrdict_sens_TM"/>
</dbReference>
<sequence length="315" mass="33829">MTSEIDRQAVQWMVRLCSGAATTEDQSRFRQWCEAAPAHALAWQALQTSIGAPLQALRATGQPCADGSPLRDLLARGPSRRQFLGKTLALAGVGVGSAWLGSRLWQARGDLGTGIAQRLSIALDDGSRLDLDARTQVRLEFDADVRRVRLLRGALVAAVAPDPRRPFGVTTEDGTAWARGTEYMVRKETDHSLAAVLVHEVRIDSRSGQQLDLGQGQAARYGAAGIETLDAASAAALAAWREGRLDVLDAPLATVADALRPYMRGALHLSGRAAALRVQGVFSLDHPDQAWAALAATLPLRVTRYGGWLTWVDVA</sequence>
<dbReference type="PIRSF" id="PIRSF018266">
    <property type="entry name" value="FecR"/>
    <property type="match status" value="1"/>
</dbReference>
<organism evidence="3 4">
    <name type="scientific">Alcaligenes xylosoxydans xylosoxydans</name>
    <name type="common">Achromobacter xylosoxidans</name>
    <dbReference type="NCBI Taxonomy" id="85698"/>
    <lineage>
        <taxon>Bacteria</taxon>
        <taxon>Pseudomonadati</taxon>
        <taxon>Pseudomonadota</taxon>
        <taxon>Betaproteobacteria</taxon>
        <taxon>Burkholderiales</taxon>
        <taxon>Alcaligenaceae</taxon>
        <taxon>Achromobacter</taxon>
    </lineage>
</organism>
<feature type="domain" description="FecR N-terminal" evidence="2">
    <location>
        <begin position="7"/>
        <end position="48"/>
    </location>
</feature>